<evidence type="ECO:0000313" key="3">
    <source>
        <dbReference type="Proteomes" id="UP000216001"/>
    </source>
</evidence>
<organism evidence="2 3">
    <name type="scientific">Providencia rettgeri</name>
    <dbReference type="NCBI Taxonomy" id="587"/>
    <lineage>
        <taxon>Bacteria</taxon>
        <taxon>Pseudomonadati</taxon>
        <taxon>Pseudomonadota</taxon>
        <taxon>Gammaproteobacteria</taxon>
        <taxon>Enterobacterales</taxon>
        <taxon>Morganellaceae</taxon>
        <taxon>Providencia</taxon>
    </lineage>
</organism>
<dbReference type="Proteomes" id="UP000216001">
    <property type="component" value="Unassembled WGS sequence"/>
</dbReference>
<dbReference type="PANTHER" id="PTHR12526:SF630">
    <property type="entry name" value="GLYCOSYLTRANSFERASE"/>
    <property type="match status" value="1"/>
</dbReference>
<dbReference type="InterPro" id="IPR001296">
    <property type="entry name" value="Glyco_trans_1"/>
</dbReference>
<dbReference type="AlphaFoldDB" id="A0A264VSQ2"/>
<dbReference type="EMBL" id="NOWC01000018">
    <property type="protein sequence ID" value="OZS73827.1"/>
    <property type="molecule type" value="Genomic_DNA"/>
</dbReference>
<sequence>MKNIFILIDDISHTGGTERVACILCNEFSRMGYSVFLYSLNYSKNTLTFELDNNVTLKTFQGKKRYLSLIKIMKHIKQQDGCLITISMGRLSVDVALASIIHKPKKIIFSEHISFESFSLVKQKIKKLAYYFASKVIFLTENDKNIFRNDTGKYDFIRNINPYFQSDLTIRDFNVRKNIAIAVGRLTYQKDFESLINIWKSTKTKDWELLIIGDGEDYSKLKSIISDNDNIRLIPATSDISSYYNCSKLFLMTSRYEGLPMVLIESQFFGVPSIAYNCKTGPKEIIKDKSTGYIIPYGDNASFSTKLSSLIFNDELLYKMHKNALKNKDEFSPKKIMKKWIDIVSE</sequence>
<reference evidence="2 3" key="1">
    <citation type="submission" date="2017-07" db="EMBL/GenBank/DDBJ databases">
        <title>blaIMP-27 on transferable plasmids in Proteus mirabilis and Providencia rettgeri.</title>
        <authorList>
            <person name="Potter R."/>
        </authorList>
    </citation>
    <scope>NUCLEOTIDE SEQUENCE [LARGE SCALE GENOMIC DNA]</scope>
    <source>
        <strain evidence="2 3">PR1</strain>
    </source>
</reference>
<dbReference type="SUPFAM" id="SSF53756">
    <property type="entry name" value="UDP-Glycosyltransferase/glycogen phosphorylase"/>
    <property type="match status" value="1"/>
</dbReference>
<feature type="domain" description="Glycosyl transferase family 1" evidence="1">
    <location>
        <begin position="173"/>
        <end position="325"/>
    </location>
</feature>
<comment type="caution">
    <text evidence="2">The sequence shown here is derived from an EMBL/GenBank/DDBJ whole genome shotgun (WGS) entry which is preliminary data.</text>
</comment>
<accession>A0A264VSQ2</accession>
<dbReference type="PANTHER" id="PTHR12526">
    <property type="entry name" value="GLYCOSYLTRANSFERASE"/>
    <property type="match status" value="1"/>
</dbReference>
<name>A0A264VSQ2_PRORE</name>
<dbReference type="GO" id="GO:1901135">
    <property type="term" value="P:carbohydrate derivative metabolic process"/>
    <property type="evidence" value="ECO:0007669"/>
    <property type="project" value="UniProtKB-ARBA"/>
</dbReference>
<evidence type="ECO:0000313" key="2">
    <source>
        <dbReference type="EMBL" id="OZS73827.1"/>
    </source>
</evidence>
<proteinExistence type="predicted"/>
<dbReference type="Pfam" id="PF00534">
    <property type="entry name" value="Glycos_transf_1"/>
    <property type="match status" value="1"/>
</dbReference>
<gene>
    <name evidence="2" type="ORF">CHI95_15050</name>
</gene>
<dbReference type="RefSeq" id="WP_094962064.1">
    <property type="nucleotide sequence ID" value="NZ_JANGWI010000032.1"/>
</dbReference>
<evidence type="ECO:0000259" key="1">
    <source>
        <dbReference type="Pfam" id="PF00534"/>
    </source>
</evidence>
<dbReference type="Gene3D" id="3.40.50.2000">
    <property type="entry name" value="Glycogen Phosphorylase B"/>
    <property type="match status" value="2"/>
</dbReference>
<protein>
    <recommendedName>
        <fullName evidence="1">Glycosyl transferase family 1 domain-containing protein</fullName>
    </recommendedName>
</protein>
<dbReference type="GO" id="GO:0016757">
    <property type="term" value="F:glycosyltransferase activity"/>
    <property type="evidence" value="ECO:0007669"/>
    <property type="project" value="InterPro"/>
</dbReference>